<name>A0A2W1BEU6_HELAM</name>
<dbReference type="PRINTS" id="PR00131">
    <property type="entry name" value="GLHYDRLASE1"/>
</dbReference>
<keyword evidence="9" id="KW-1185">Reference proteome</keyword>
<dbReference type="EMBL" id="KZ150152">
    <property type="protein sequence ID" value="PZC72831.1"/>
    <property type="molecule type" value="Genomic_DNA"/>
</dbReference>
<feature type="signal peptide" evidence="7">
    <location>
        <begin position="1"/>
        <end position="18"/>
    </location>
</feature>
<evidence type="ECO:0000256" key="3">
    <source>
        <dbReference type="ARBA" id="ARBA00022801"/>
    </source>
</evidence>
<reference evidence="8 9" key="1">
    <citation type="journal article" date="2017" name="BMC Biol.">
        <title>Genomic innovations, transcriptional plasticity and gene loss underlying the evolution and divergence of two highly polyphagous and invasive Helicoverpa pest species.</title>
        <authorList>
            <person name="Pearce S.L."/>
            <person name="Clarke D.F."/>
            <person name="East P.D."/>
            <person name="Elfekih S."/>
            <person name="Gordon K.H."/>
            <person name="Jermiin L.S."/>
            <person name="McGaughran A."/>
            <person name="Oakeshott J.G."/>
            <person name="Papanikolaou A."/>
            <person name="Perera O.P."/>
            <person name="Rane R.V."/>
            <person name="Richards S."/>
            <person name="Tay W.T."/>
            <person name="Walsh T.K."/>
            <person name="Anderson A."/>
            <person name="Anderson C.J."/>
            <person name="Asgari S."/>
            <person name="Board P.G."/>
            <person name="Bretschneider A."/>
            <person name="Campbell P.M."/>
            <person name="Chertemps T."/>
            <person name="Christeller J.T."/>
            <person name="Coppin C.W."/>
            <person name="Downes S.J."/>
            <person name="Duan G."/>
            <person name="Farnsworth C.A."/>
            <person name="Good R.T."/>
            <person name="Han L.B."/>
            <person name="Han Y.C."/>
            <person name="Hatje K."/>
            <person name="Horne I."/>
            <person name="Huang Y.P."/>
            <person name="Hughes D.S."/>
            <person name="Jacquin-Joly E."/>
            <person name="James W."/>
            <person name="Jhangiani S."/>
            <person name="Kollmar M."/>
            <person name="Kuwar S.S."/>
            <person name="Li S."/>
            <person name="Liu N.Y."/>
            <person name="Maibeche M.T."/>
            <person name="Miller J.R."/>
            <person name="Montagne N."/>
            <person name="Perry T."/>
            <person name="Qu J."/>
            <person name="Song S.V."/>
            <person name="Sutton G.G."/>
            <person name="Vogel H."/>
            <person name="Walenz B.P."/>
            <person name="Xu W."/>
            <person name="Zhang H.J."/>
            <person name="Zou Z."/>
            <person name="Batterham P."/>
            <person name="Edwards O.R."/>
            <person name="Feyereisen R."/>
            <person name="Gibbs R.A."/>
            <person name="Heckel D.G."/>
            <person name="McGrath A."/>
            <person name="Robin C."/>
            <person name="Scherer S.E."/>
            <person name="Worley K.C."/>
            <person name="Wu Y.D."/>
        </authorList>
    </citation>
    <scope>NUCLEOTIDE SEQUENCE [LARGE SCALE GENOMIC DNA]</scope>
    <source>
        <strain evidence="8">Harm_GR_Male_#8</strain>
        <tissue evidence="8">Whole organism</tissue>
    </source>
</reference>
<dbReference type="FunFam" id="3.20.20.80:FF:000013">
    <property type="entry name" value="lactase-phlorizin hydrolase"/>
    <property type="match status" value="1"/>
</dbReference>
<evidence type="ECO:0000256" key="1">
    <source>
        <dbReference type="ARBA" id="ARBA00010838"/>
    </source>
</evidence>
<dbReference type="SUPFAM" id="SSF51445">
    <property type="entry name" value="(Trans)glycosidases"/>
    <property type="match status" value="1"/>
</dbReference>
<evidence type="ECO:0000256" key="5">
    <source>
        <dbReference type="ARBA" id="ARBA00023295"/>
    </source>
</evidence>
<proteinExistence type="inferred from homology"/>
<dbReference type="Proteomes" id="UP000249218">
    <property type="component" value="Unassembled WGS sequence"/>
</dbReference>
<protein>
    <recommendedName>
        <fullName evidence="10">Myrosinase 1-like</fullName>
    </recommendedName>
</protein>
<evidence type="ECO:0000256" key="2">
    <source>
        <dbReference type="ARBA" id="ARBA00011738"/>
    </source>
</evidence>
<comment type="similarity">
    <text evidence="1 6">Belongs to the glycosyl hydrolase 1 family.</text>
</comment>
<evidence type="ECO:0008006" key="10">
    <source>
        <dbReference type="Google" id="ProtNLM"/>
    </source>
</evidence>
<dbReference type="PANTHER" id="PTHR10353">
    <property type="entry name" value="GLYCOSYL HYDROLASE"/>
    <property type="match status" value="1"/>
</dbReference>
<organism evidence="8 9">
    <name type="scientific">Helicoverpa armigera</name>
    <name type="common">Cotton bollworm</name>
    <name type="synonym">Heliothis armigera</name>
    <dbReference type="NCBI Taxonomy" id="29058"/>
    <lineage>
        <taxon>Eukaryota</taxon>
        <taxon>Metazoa</taxon>
        <taxon>Ecdysozoa</taxon>
        <taxon>Arthropoda</taxon>
        <taxon>Hexapoda</taxon>
        <taxon>Insecta</taxon>
        <taxon>Pterygota</taxon>
        <taxon>Neoptera</taxon>
        <taxon>Endopterygota</taxon>
        <taxon>Lepidoptera</taxon>
        <taxon>Glossata</taxon>
        <taxon>Ditrysia</taxon>
        <taxon>Noctuoidea</taxon>
        <taxon>Noctuidae</taxon>
        <taxon>Heliothinae</taxon>
        <taxon>Helicoverpa</taxon>
    </lineage>
</organism>
<dbReference type="AlphaFoldDB" id="A0A2W1BEU6"/>
<keyword evidence="5" id="KW-0326">Glycosidase</keyword>
<keyword evidence="3" id="KW-0378">Hydrolase</keyword>
<dbReference type="InterPro" id="IPR033132">
    <property type="entry name" value="GH_1_N_CS"/>
</dbReference>
<evidence type="ECO:0000256" key="4">
    <source>
        <dbReference type="ARBA" id="ARBA00023180"/>
    </source>
</evidence>
<evidence type="ECO:0000256" key="7">
    <source>
        <dbReference type="SAM" id="SignalP"/>
    </source>
</evidence>
<dbReference type="OrthoDB" id="65569at2759"/>
<dbReference type="InterPro" id="IPR017853">
    <property type="entry name" value="GH"/>
</dbReference>
<sequence length="496" mass="57184">MLPISAVVFSAVVSGCFGQNETFPTWFLFGAATAAYQIEGGWYAGDKGESMWDRLLHSNDITLDSSNADVACDSYHLWRRDIEVAKELGLNMYRFSISWPRILPSGFPNQVSEDGKKYYSNLIDGLLEKGIQPVVTMYHWDLPQSLQDLGGWANPLIATWFGDYARVLFTLFGDRVKYWITLNEPLAICDGGYNKMAAPFLDDMKIGGYLCNKHVLLAHAAAYRVYEKEFQSLYYGKLSMANVFFWFKPEKTTDDEATKLAIQMWEGRYAHPIYSESGGWPPELEKILAENSKKEGYPYPRLPPFTPEEIEFVKGTYDFYALNHYTTRLVRKVDPEKAGSWPYYGCKEIGVDFVNDPTWKTAVIDWFAIYPEGLREQLHWINKTYGVDQVMITENGYPDLNDDLFDVQRMTYIKTMLQQVLLAINDGIHVMGYTVWSMMDNFEWVTGYKTKYGLYAVDFLSPNLTRTPRESARFYSSVTKGRRIPKYRVLVDYEDV</sequence>
<dbReference type="Pfam" id="PF00232">
    <property type="entry name" value="Glyco_hydro_1"/>
    <property type="match status" value="1"/>
</dbReference>
<evidence type="ECO:0000313" key="9">
    <source>
        <dbReference type="Proteomes" id="UP000249218"/>
    </source>
</evidence>
<dbReference type="InterPro" id="IPR001360">
    <property type="entry name" value="Glyco_hydro_1"/>
</dbReference>
<keyword evidence="4" id="KW-0325">Glycoprotein</keyword>
<evidence type="ECO:0000313" key="8">
    <source>
        <dbReference type="EMBL" id="PZC72831.1"/>
    </source>
</evidence>
<comment type="subunit">
    <text evidence="2">Homodimer.</text>
</comment>
<accession>A0A2W1BEU6</accession>
<gene>
    <name evidence="8" type="primary">HaOG210548</name>
    <name evidence="8" type="ORF">B5X24_HaOG210548</name>
</gene>
<keyword evidence="7" id="KW-0732">Signal</keyword>
<evidence type="ECO:0000256" key="6">
    <source>
        <dbReference type="RuleBase" id="RU003690"/>
    </source>
</evidence>
<dbReference type="Gene3D" id="3.20.20.80">
    <property type="entry name" value="Glycosidases"/>
    <property type="match status" value="1"/>
</dbReference>
<dbReference type="GO" id="GO:0008422">
    <property type="term" value="F:beta-glucosidase activity"/>
    <property type="evidence" value="ECO:0007669"/>
    <property type="project" value="TreeGrafter"/>
</dbReference>
<dbReference type="GO" id="GO:0005975">
    <property type="term" value="P:carbohydrate metabolic process"/>
    <property type="evidence" value="ECO:0007669"/>
    <property type="project" value="InterPro"/>
</dbReference>
<dbReference type="PROSITE" id="PS00653">
    <property type="entry name" value="GLYCOSYL_HYDROL_F1_2"/>
    <property type="match status" value="1"/>
</dbReference>
<dbReference type="PANTHER" id="PTHR10353:SF36">
    <property type="entry name" value="LP05116P"/>
    <property type="match status" value="1"/>
</dbReference>
<feature type="chain" id="PRO_5016086683" description="Myrosinase 1-like" evidence="7">
    <location>
        <begin position="19"/>
        <end position="496"/>
    </location>
</feature>